<protein>
    <submittedName>
        <fullName evidence="9">Putative transcriptional regulatory protein</fullName>
    </submittedName>
</protein>
<keyword evidence="4" id="KW-0238">DNA-binding</keyword>
<evidence type="ECO:0000313" key="9">
    <source>
        <dbReference type="EMBL" id="TVY37027.1"/>
    </source>
</evidence>
<dbReference type="Gene3D" id="4.10.240.10">
    <property type="entry name" value="Zn(2)-C6 fungal-type DNA-binding domain"/>
    <property type="match status" value="1"/>
</dbReference>
<comment type="subcellular location">
    <subcellularLocation>
        <location evidence="1">Nucleus</location>
    </subcellularLocation>
</comment>
<dbReference type="GO" id="GO:0008270">
    <property type="term" value="F:zinc ion binding"/>
    <property type="evidence" value="ECO:0007669"/>
    <property type="project" value="InterPro"/>
</dbReference>
<dbReference type="GO" id="GO:0003677">
    <property type="term" value="F:DNA binding"/>
    <property type="evidence" value="ECO:0007669"/>
    <property type="project" value="UniProtKB-KW"/>
</dbReference>
<evidence type="ECO:0000313" key="10">
    <source>
        <dbReference type="Proteomes" id="UP000462212"/>
    </source>
</evidence>
<name>A0A8H8RK69_9HELO</name>
<feature type="domain" description="Xylanolytic transcriptional activator regulatory" evidence="8">
    <location>
        <begin position="348"/>
        <end position="421"/>
    </location>
</feature>
<evidence type="ECO:0000256" key="3">
    <source>
        <dbReference type="ARBA" id="ARBA00023015"/>
    </source>
</evidence>
<feature type="compositionally biased region" description="Low complexity" evidence="7">
    <location>
        <begin position="682"/>
        <end position="698"/>
    </location>
</feature>
<evidence type="ECO:0000259" key="8">
    <source>
        <dbReference type="SMART" id="SM00906"/>
    </source>
</evidence>
<keyword evidence="10" id="KW-1185">Reference proteome</keyword>
<evidence type="ECO:0000256" key="4">
    <source>
        <dbReference type="ARBA" id="ARBA00023125"/>
    </source>
</evidence>
<dbReference type="GO" id="GO:0006351">
    <property type="term" value="P:DNA-templated transcription"/>
    <property type="evidence" value="ECO:0007669"/>
    <property type="project" value="InterPro"/>
</dbReference>
<dbReference type="InterPro" id="IPR001138">
    <property type="entry name" value="Zn2Cys6_DnaBD"/>
</dbReference>
<dbReference type="GO" id="GO:0005634">
    <property type="term" value="C:nucleus"/>
    <property type="evidence" value="ECO:0007669"/>
    <property type="project" value="UniProtKB-SubCell"/>
</dbReference>
<proteinExistence type="predicted"/>
<dbReference type="CDD" id="cd00067">
    <property type="entry name" value="GAL4"/>
    <property type="match status" value="1"/>
</dbReference>
<gene>
    <name evidence="9" type="ORF">LSUB1_G004913</name>
</gene>
<dbReference type="OrthoDB" id="2123952at2759"/>
<dbReference type="InterPro" id="IPR007219">
    <property type="entry name" value="XnlR_reg_dom"/>
</dbReference>
<comment type="caution">
    <text evidence="9">The sequence shown here is derived from an EMBL/GenBank/DDBJ whole genome shotgun (WGS) entry which is preliminary data.</text>
</comment>
<dbReference type="SMART" id="SM00906">
    <property type="entry name" value="Fungal_trans"/>
    <property type="match status" value="1"/>
</dbReference>
<feature type="region of interest" description="Disordered" evidence="7">
    <location>
        <begin position="1"/>
        <end position="36"/>
    </location>
</feature>
<feature type="compositionally biased region" description="Low complexity" evidence="7">
    <location>
        <begin position="728"/>
        <end position="741"/>
    </location>
</feature>
<feature type="compositionally biased region" description="Low complexity" evidence="7">
    <location>
        <begin position="9"/>
        <end position="18"/>
    </location>
</feature>
<dbReference type="Proteomes" id="UP000462212">
    <property type="component" value="Unassembled WGS sequence"/>
</dbReference>
<keyword evidence="2" id="KW-0479">Metal-binding</keyword>
<reference evidence="9 10" key="1">
    <citation type="submission" date="2018-05" db="EMBL/GenBank/DDBJ databases">
        <title>Genome sequencing and assembly of the regulated plant pathogen Lachnellula willkommii and related sister species for the development of diagnostic species identification markers.</title>
        <authorList>
            <person name="Giroux E."/>
            <person name="Bilodeau G."/>
        </authorList>
    </citation>
    <scope>NUCLEOTIDE SEQUENCE [LARGE SCALE GENOMIC DNA]</scope>
    <source>
        <strain evidence="9 10">CBS 197.66</strain>
    </source>
</reference>
<keyword evidence="6" id="KW-0539">Nucleus</keyword>
<evidence type="ECO:0000256" key="1">
    <source>
        <dbReference type="ARBA" id="ARBA00004123"/>
    </source>
</evidence>
<dbReference type="AlphaFoldDB" id="A0A8H8RK69"/>
<sequence>MNDPEPNVASIEESAASSTIPPKPLSWPRNPRTSCDSCKQMKASADRVSVEMQIKCQRNNDESCARCVSRKLYCTTTPVERKRRRKMTNKTEAYFDEMENRIKRMESAIIAPEVHGKIEPVEVKEEEKSSSDKIESQAELSNHLSNLVIDPSGSPNFIGWASGFSLFSPQGVRWISEKVSDKDELAQLVQTMSTHDYGVWGRADGDLWYPIPRSQHTPLPSRDLALQCVNCFFITFNNVFPVVNQKVFNSYFERQYSANPPASTAWYALFNAVLCLGSIRIEGERDMHIRGSCLIDYTSNDQETGVEYFRNASSCFHELFFNEASLMAMQAMTLMLYITRSSPNPQPAYTLTCAAGNLANTLGLHRRLDGVGLAAEEIEQRRNVFWVFYLMEKAISQNLGRPSAITDDDIAIDLPPKSPGLILSPSGAKVHDIFQDQITLAIIKSRIYTELYSASSQTKSEADRMKVLAKLDNHLERWRDAMPIDIRPEHPIRCSDEQYVPVVMMHFIYLDAVILLHRLSGHQEASKDPRTDATDMKSRHASQLLCLAAARRSIQLLHTFSSNNLQNQHIMWMALYYPLSASLILFAHILSNPQTHHQHDIQLMSQLTSFITHAVQPGSSFAATPTLSMFQALYGIATRLVAKSHASENVHVPQSRLGRKGGTKTRIPGDENADDFNLHPDTTQTQTQTHYVSSSSTQPLPDESPSLYPDLNLPSNTQPTLPPEEIMPEPSQSPTTTDTSPLNFAPFLPDQTYEYPMNMNMSINSTLPLEWNWDMNIDMNMDMDINNMDMDFAMSNTWLDPELDPELWAPTEGDNLMEEANQEYGVRPGVI</sequence>
<evidence type="ECO:0000256" key="2">
    <source>
        <dbReference type="ARBA" id="ARBA00022723"/>
    </source>
</evidence>
<keyword evidence="3" id="KW-0805">Transcription regulation</keyword>
<evidence type="ECO:0000256" key="5">
    <source>
        <dbReference type="ARBA" id="ARBA00023163"/>
    </source>
</evidence>
<keyword evidence="5" id="KW-0804">Transcription</keyword>
<organism evidence="9 10">
    <name type="scientific">Lachnellula subtilissima</name>
    <dbReference type="NCBI Taxonomy" id="602034"/>
    <lineage>
        <taxon>Eukaryota</taxon>
        <taxon>Fungi</taxon>
        <taxon>Dikarya</taxon>
        <taxon>Ascomycota</taxon>
        <taxon>Pezizomycotina</taxon>
        <taxon>Leotiomycetes</taxon>
        <taxon>Helotiales</taxon>
        <taxon>Lachnaceae</taxon>
        <taxon>Lachnellula</taxon>
    </lineage>
</organism>
<evidence type="ECO:0000256" key="7">
    <source>
        <dbReference type="SAM" id="MobiDB-lite"/>
    </source>
</evidence>
<evidence type="ECO:0000256" key="6">
    <source>
        <dbReference type="ARBA" id="ARBA00023242"/>
    </source>
</evidence>
<accession>A0A8H8RK69</accession>
<dbReference type="PANTHER" id="PTHR46910">
    <property type="entry name" value="TRANSCRIPTION FACTOR PDR1"/>
    <property type="match status" value="1"/>
</dbReference>
<dbReference type="Pfam" id="PF04082">
    <property type="entry name" value="Fungal_trans"/>
    <property type="match status" value="1"/>
</dbReference>
<dbReference type="GO" id="GO:0000981">
    <property type="term" value="F:DNA-binding transcription factor activity, RNA polymerase II-specific"/>
    <property type="evidence" value="ECO:0007669"/>
    <property type="project" value="InterPro"/>
</dbReference>
<dbReference type="CDD" id="cd12148">
    <property type="entry name" value="fungal_TF_MHR"/>
    <property type="match status" value="1"/>
</dbReference>
<dbReference type="InterPro" id="IPR050987">
    <property type="entry name" value="AtrR-like"/>
</dbReference>
<dbReference type="InterPro" id="IPR036864">
    <property type="entry name" value="Zn2-C6_fun-type_DNA-bd_sf"/>
</dbReference>
<dbReference type="EMBL" id="QGMJ01000380">
    <property type="protein sequence ID" value="TVY37027.1"/>
    <property type="molecule type" value="Genomic_DNA"/>
</dbReference>
<feature type="region of interest" description="Disordered" evidence="7">
    <location>
        <begin position="645"/>
        <end position="747"/>
    </location>
</feature>
<dbReference type="PANTHER" id="PTHR46910:SF37">
    <property type="entry name" value="ZN(II)2CYS6 TRANSCRIPTION FACTOR (EUROFUNG)"/>
    <property type="match status" value="1"/>
</dbReference>